<reference evidence="3" key="2">
    <citation type="submission" date="2012-07" db="EMBL/GenBank/DDBJ databases">
        <title>Complete genome sequence of 'Candidatus Mycoplasma haemolamae'.</title>
        <authorList>
            <person name="Guimaraes A.M.S."/>
            <person name="Toth B."/>
            <person name="Santos A.P."/>
            <person name="Nascimento N.C."/>
            <person name="Sojka J.E."/>
            <person name="Messick J.B."/>
        </authorList>
    </citation>
    <scope>NUCLEOTIDE SEQUENCE [LARGE SCALE GENOMIC DNA]</scope>
    <source>
        <strain evidence="3">Purdue</strain>
    </source>
</reference>
<dbReference type="EMBL" id="CP003731">
    <property type="protein sequence ID" value="AFO52009.1"/>
    <property type="molecule type" value="Genomic_DNA"/>
</dbReference>
<name>I7CJI2_MYCHA</name>
<feature type="compositionally biased region" description="Low complexity" evidence="1">
    <location>
        <begin position="43"/>
        <end position="70"/>
    </location>
</feature>
<reference evidence="2 3" key="1">
    <citation type="journal article" date="2012" name="J. Bacteriol.">
        <title>Genome Sequence of "Candidatus Mycoplasma haemolamae" Strain Purdue, a Red Blood Cell Pathogen of Alpacas (Vicugna pacos) and Llamas (Lama glama).</title>
        <authorList>
            <person name="Guimaraes A.M."/>
            <person name="Toth B."/>
            <person name="Santos A.P."/>
            <person name="do Nascimento N.C."/>
            <person name="Kritchevsky J.E."/>
            <person name="Messick J.B."/>
        </authorList>
    </citation>
    <scope>NUCLEOTIDE SEQUENCE [LARGE SCALE GENOMIC DNA]</scope>
    <source>
        <strain evidence="2 3">Purdue</strain>
    </source>
</reference>
<evidence type="ECO:0000313" key="2">
    <source>
        <dbReference type="EMBL" id="AFO52009.1"/>
    </source>
</evidence>
<dbReference type="AlphaFoldDB" id="I7CJI2"/>
<dbReference type="KEGG" id="mhl:MHLP_02145"/>
<organism evidence="2 3">
    <name type="scientific">Mycoplasma haematolamae (strain Purdue)</name>
    <dbReference type="NCBI Taxonomy" id="1212765"/>
    <lineage>
        <taxon>Bacteria</taxon>
        <taxon>Bacillati</taxon>
        <taxon>Mycoplasmatota</taxon>
        <taxon>Mollicutes</taxon>
        <taxon>Mycoplasmataceae</taxon>
        <taxon>Mycoplasma</taxon>
    </lineage>
</organism>
<feature type="region of interest" description="Disordered" evidence="1">
    <location>
        <begin position="36"/>
        <end position="119"/>
    </location>
</feature>
<keyword evidence="3" id="KW-1185">Reference proteome</keyword>
<gene>
    <name evidence="2" type="ordered locus">MHLP_02145</name>
</gene>
<dbReference type="PATRIC" id="fig|1212765.3.peg.482"/>
<accession>I7CJI2</accession>
<dbReference type="STRING" id="1212765.MHLP_02145"/>
<evidence type="ECO:0000313" key="3">
    <source>
        <dbReference type="Proteomes" id="UP000006502"/>
    </source>
</evidence>
<dbReference type="Proteomes" id="UP000006502">
    <property type="component" value="Chromosome"/>
</dbReference>
<proteinExistence type="predicted"/>
<feature type="compositionally biased region" description="Low complexity" evidence="1">
    <location>
        <begin position="77"/>
        <end position="88"/>
    </location>
</feature>
<protein>
    <submittedName>
        <fullName evidence="2">Uncharacterized protein</fullName>
    </submittedName>
</protein>
<evidence type="ECO:0000256" key="1">
    <source>
        <dbReference type="SAM" id="MobiDB-lite"/>
    </source>
</evidence>
<sequence>MSLLSTKAIVTAIVGSGSVVGSGYGVVHYVRHSGDTNTSVQASDSLDSQRSSVSVSSSTEQTSTSTQESEIASPIGSSENSSSETENSQLDGLHLEGSSAVSDDDEEEEESKVSGNLALLKGPEDSVSRDFQLKEYFGSAPEVGDETVVLSGISFEADSEKVKRCLRSLNSDLWSIDDFSELLDKLAERKNKFREAFEESVYTELIKKIGEKKESRPS</sequence>
<dbReference type="HOGENOM" id="CLU_107120_0_0_14"/>